<dbReference type="EMBL" id="JARO02001217">
    <property type="protein sequence ID" value="KPP76132.1"/>
    <property type="molecule type" value="Genomic_DNA"/>
</dbReference>
<dbReference type="GO" id="GO:0005739">
    <property type="term" value="C:mitochondrion"/>
    <property type="evidence" value="ECO:0007669"/>
    <property type="project" value="TreeGrafter"/>
</dbReference>
<feature type="region of interest" description="Disordered" evidence="1">
    <location>
        <begin position="1"/>
        <end position="98"/>
    </location>
</feature>
<reference evidence="3 4" key="1">
    <citation type="submission" date="2015-08" db="EMBL/GenBank/DDBJ databases">
        <title>The genome of the Asian arowana (Scleropages formosus).</title>
        <authorList>
            <person name="Tan M.H."/>
            <person name="Gan H.M."/>
            <person name="Croft L.J."/>
            <person name="Austin C.M."/>
        </authorList>
    </citation>
    <scope>NUCLEOTIDE SEQUENCE [LARGE SCALE GENOMIC DNA]</scope>
    <source>
        <strain evidence="3">Aro1</strain>
    </source>
</reference>
<dbReference type="Proteomes" id="UP000034805">
    <property type="component" value="Unassembled WGS sequence"/>
</dbReference>
<sequence>MSEQLGPPASLPDIGDGGELSSWQTDSPSISLSRTESWSQLGIMDPEDIKSLDGTEGGALAEERSENNSSNSDIVHVEREEAELLEADAGTEGEAPQVAEAEVLKPELQESVLGVLDSEGELAELSTEAPQPDPTPMNPETPEVIEAPETLEPTGSEDTEPAPPGNGAEEAGPDGTELPPAEVPDELGSLPPVQDLPPPLEPEPEPETEVEPEPQSLGGESQQDPDVVLEHAPVMEGEAPAQETLLAPPEETPVQMESPPKSELPMLLYGGAALVAIVAVIAYGTVVYRRK</sequence>
<name>A0A0P7V0N7_SCLFO</name>
<protein>
    <recommendedName>
        <fullName evidence="5">Bcl-2-like protein 13-like</fullName>
    </recommendedName>
</protein>
<feature type="compositionally biased region" description="Acidic residues" evidence="1">
    <location>
        <begin position="80"/>
        <end position="91"/>
    </location>
</feature>
<keyword evidence="2" id="KW-0472">Membrane</keyword>
<evidence type="ECO:0000313" key="3">
    <source>
        <dbReference type="EMBL" id="KPP76132.1"/>
    </source>
</evidence>
<evidence type="ECO:0000313" key="4">
    <source>
        <dbReference type="Proteomes" id="UP000034805"/>
    </source>
</evidence>
<evidence type="ECO:0000256" key="1">
    <source>
        <dbReference type="SAM" id="MobiDB-lite"/>
    </source>
</evidence>
<dbReference type="PANTHER" id="PTHR15758">
    <property type="entry name" value="BCL-2-LIKE PROTEIN 13"/>
    <property type="match status" value="1"/>
</dbReference>
<comment type="caution">
    <text evidence="3">The sequence shown here is derived from an EMBL/GenBank/DDBJ whole genome shotgun (WGS) entry which is preliminary data.</text>
</comment>
<organism evidence="3 4">
    <name type="scientific">Scleropages formosus</name>
    <name type="common">Asian bonytongue</name>
    <name type="synonym">Osteoglossum formosum</name>
    <dbReference type="NCBI Taxonomy" id="113540"/>
    <lineage>
        <taxon>Eukaryota</taxon>
        <taxon>Metazoa</taxon>
        <taxon>Chordata</taxon>
        <taxon>Craniata</taxon>
        <taxon>Vertebrata</taxon>
        <taxon>Euteleostomi</taxon>
        <taxon>Actinopterygii</taxon>
        <taxon>Neopterygii</taxon>
        <taxon>Teleostei</taxon>
        <taxon>Osteoglossocephala</taxon>
        <taxon>Osteoglossomorpha</taxon>
        <taxon>Osteoglossiformes</taxon>
        <taxon>Osteoglossidae</taxon>
        <taxon>Scleropages</taxon>
    </lineage>
</organism>
<feature type="compositionally biased region" description="Acidic residues" evidence="1">
    <location>
        <begin position="202"/>
        <end position="212"/>
    </location>
</feature>
<keyword evidence="2" id="KW-0812">Transmembrane</keyword>
<dbReference type="AlphaFoldDB" id="A0A0P7V0N7"/>
<dbReference type="InterPro" id="IPR042398">
    <property type="entry name" value="BCL2L13"/>
</dbReference>
<feature type="region of interest" description="Disordered" evidence="1">
    <location>
        <begin position="111"/>
        <end position="261"/>
    </location>
</feature>
<evidence type="ECO:0008006" key="5">
    <source>
        <dbReference type="Google" id="ProtNLM"/>
    </source>
</evidence>
<feature type="compositionally biased region" description="Polar residues" evidence="1">
    <location>
        <begin position="21"/>
        <end position="40"/>
    </location>
</feature>
<keyword evidence="2" id="KW-1133">Transmembrane helix</keyword>
<dbReference type="PANTHER" id="PTHR15758:SF2">
    <property type="entry name" value="BCL-2-LIKE PROTEIN 13"/>
    <property type="match status" value="1"/>
</dbReference>
<dbReference type="GO" id="GO:0016020">
    <property type="term" value="C:membrane"/>
    <property type="evidence" value="ECO:0007669"/>
    <property type="project" value="TreeGrafter"/>
</dbReference>
<accession>A0A0P7V0N7</accession>
<proteinExistence type="predicted"/>
<feature type="transmembrane region" description="Helical" evidence="2">
    <location>
        <begin position="266"/>
        <end position="288"/>
    </location>
</feature>
<dbReference type="GO" id="GO:0006915">
    <property type="term" value="P:apoptotic process"/>
    <property type="evidence" value="ECO:0007669"/>
    <property type="project" value="InterPro"/>
</dbReference>
<gene>
    <name evidence="3" type="ORF">Z043_104550</name>
</gene>
<evidence type="ECO:0000256" key="2">
    <source>
        <dbReference type="SAM" id="Phobius"/>
    </source>
</evidence>